<evidence type="ECO:0008006" key="3">
    <source>
        <dbReference type="Google" id="ProtNLM"/>
    </source>
</evidence>
<organism evidence="1 2">
    <name type="scientific">Streptomyces colonosanans</name>
    <dbReference type="NCBI Taxonomy" id="1428652"/>
    <lineage>
        <taxon>Bacteria</taxon>
        <taxon>Bacillati</taxon>
        <taxon>Actinomycetota</taxon>
        <taxon>Actinomycetes</taxon>
        <taxon>Kitasatosporales</taxon>
        <taxon>Streptomycetaceae</taxon>
        <taxon>Streptomyces</taxon>
    </lineage>
</organism>
<accession>A0A1S2NUQ0</accession>
<reference evidence="1 2" key="1">
    <citation type="submission" date="2016-10" db="EMBL/GenBank/DDBJ databases">
        <title>Genome sequence of Streptomyces sp. MUSC 93.</title>
        <authorList>
            <person name="Lee L.-H."/>
            <person name="Ser H.-L."/>
            <person name="Law J.W.-F."/>
        </authorList>
    </citation>
    <scope>NUCLEOTIDE SEQUENCE [LARGE SCALE GENOMIC DNA]</scope>
    <source>
        <strain evidence="1 2">MUSC 93</strain>
    </source>
</reference>
<name>A0A1S2NUQ0_9ACTN</name>
<dbReference type="AlphaFoldDB" id="A0A1S2NUQ0"/>
<dbReference type="EMBL" id="MLYP01000105">
    <property type="protein sequence ID" value="OIJ84992.1"/>
    <property type="molecule type" value="Genomic_DNA"/>
</dbReference>
<keyword evidence="2" id="KW-1185">Reference proteome</keyword>
<evidence type="ECO:0000313" key="2">
    <source>
        <dbReference type="Proteomes" id="UP000179935"/>
    </source>
</evidence>
<gene>
    <name evidence="1" type="ORF">BIV24_29625</name>
</gene>
<evidence type="ECO:0000313" key="1">
    <source>
        <dbReference type="EMBL" id="OIJ84992.1"/>
    </source>
</evidence>
<dbReference type="Proteomes" id="UP000179935">
    <property type="component" value="Unassembled WGS sequence"/>
</dbReference>
<proteinExistence type="predicted"/>
<protein>
    <recommendedName>
        <fullName evidence="3">PBS lyase</fullName>
    </recommendedName>
</protein>
<sequence>MCRMDLAAKEAAIARFLDEYPRSVDAGRWHPALQGCEEVRWSEFPGCPAAIPVLLHALLDQAAAAEAQRVLTNTMFSIAEMNTAVPEVLPFLLRLVGDPQVPERSGLLGRLITVAEFSEPIEVSNEAMVLWFGRDSDHPEREQCRAVFAEHASVVATLPEGLISAAGQAKLRQAAGVV</sequence>
<comment type="caution">
    <text evidence="1">The sequence shown here is derived from an EMBL/GenBank/DDBJ whole genome shotgun (WGS) entry which is preliminary data.</text>
</comment>